<gene>
    <name evidence="1" type="ORF">Achr_18510</name>
</gene>
<dbReference type="EMBL" id="CP010415">
    <property type="protein sequence ID" value="AJE21306.1"/>
    <property type="molecule type" value="Genomic_DNA"/>
</dbReference>
<dbReference type="AlphaFoldDB" id="A0A0C4WM00"/>
<protein>
    <submittedName>
        <fullName evidence="1">Uncharacterized protein</fullName>
    </submittedName>
</protein>
<dbReference type="HOGENOM" id="CLU_1831024_0_0_6"/>
<accession>A0A0C4WM00</accession>
<dbReference type="KEGG" id="acx:Achr_18510"/>
<reference evidence="1 2" key="1">
    <citation type="journal article" date="2015" name="PLoS ONE">
        <title>Azotobacter Genomes: The Genome of Azotobacter chroococcum NCIMB 8003 (ATCC 4412).</title>
        <authorList>
            <person name="Robson R.L."/>
            <person name="Jones R."/>
            <person name="Robson R.M."/>
            <person name="Schwartz A."/>
            <person name="Richardson T.H."/>
        </authorList>
    </citation>
    <scope>NUCLEOTIDE SEQUENCE [LARGE SCALE GENOMIC DNA]</scope>
    <source>
        <strain evidence="1 2">NCIMB 8003</strain>
    </source>
</reference>
<dbReference type="Gene3D" id="2.60.120.430">
    <property type="entry name" value="Galactose-binding lectin"/>
    <property type="match status" value="1"/>
</dbReference>
<organism evidence="1 2">
    <name type="scientific">Azotobacter chroococcum NCIMB 8003</name>
    <dbReference type="NCBI Taxonomy" id="1328314"/>
    <lineage>
        <taxon>Bacteria</taxon>
        <taxon>Pseudomonadati</taxon>
        <taxon>Pseudomonadota</taxon>
        <taxon>Gammaproteobacteria</taxon>
        <taxon>Pseudomonadales</taxon>
        <taxon>Pseudomonadaceae</taxon>
        <taxon>Azotobacter</taxon>
    </lineage>
</organism>
<proteinExistence type="predicted"/>
<evidence type="ECO:0000313" key="2">
    <source>
        <dbReference type="Proteomes" id="UP000068210"/>
    </source>
</evidence>
<sequence>MHPLAIDETSSAIEVDPRNLYHPGDIEITPNARYRFAASGKWKDSWITCGPEGWWGWLLQKRNRLPGRRVFLLCGVVGKDEKRAFPIGSACEWSAPPEVAEWSDRQLYFFANDWPDKYGNNHPLGPEKGGPLRVVVTRLS</sequence>
<name>A0A0C4WM00_9GAMM</name>
<evidence type="ECO:0000313" key="1">
    <source>
        <dbReference type="EMBL" id="AJE21306.1"/>
    </source>
</evidence>
<keyword evidence="2" id="KW-1185">Reference proteome</keyword>
<dbReference type="RefSeq" id="WP_039803778.1">
    <property type="nucleotide sequence ID" value="NZ_CP010415.1"/>
</dbReference>
<dbReference type="Proteomes" id="UP000068210">
    <property type="component" value="Chromosome"/>
</dbReference>